<evidence type="ECO:0000313" key="1">
    <source>
        <dbReference type="EMBL" id="MDM8562758.1"/>
    </source>
</evidence>
<gene>
    <name evidence="1" type="ORF">QUF54_05330</name>
</gene>
<proteinExistence type="predicted"/>
<dbReference type="Proteomes" id="UP001171945">
    <property type="component" value="Unassembled WGS sequence"/>
</dbReference>
<dbReference type="EMBL" id="JAUCGM010000276">
    <property type="protein sequence ID" value="MDM8562758.1"/>
    <property type="molecule type" value="Genomic_DNA"/>
</dbReference>
<reference evidence="1" key="1">
    <citation type="submission" date="2023-06" db="EMBL/GenBank/DDBJ databases">
        <title>Uncultivated large filamentous bacteria from sulfidic sediments reveal new species and different genomic features in energy metabolism and defense.</title>
        <authorList>
            <person name="Fonseca A."/>
        </authorList>
    </citation>
    <scope>NUCLEOTIDE SEQUENCE</scope>
    <source>
        <strain evidence="1">HSG4</strain>
    </source>
</reference>
<keyword evidence="2" id="KW-1185">Reference proteome</keyword>
<comment type="caution">
    <text evidence="1">The sequence shown here is derived from an EMBL/GenBank/DDBJ whole genome shotgun (WGS) entry which is preliminary data.</text>
</comment>
<sequence length="73" mass="8719">MREQRERHHIDSLTLDEASTLQLHKLPQIHRDPFVRMLVCQAIEHNLIILTPDPMIKLSRKRNPVFSKNWIRG</sequence>
<name>A0ABT7VT69_9GAMM</name>
<evidence type="ECO:0000313" key="2">
    <source>
        <dbReference type="Proteomes" id="UP001171945"/>
    </source>
</evidence>
<organism evidence="1 2">
    <name type="scientific">Candidatus Marithioploca araucensis</name>
    <dbReference type="NCBI Taxonomy" id="70273"/>
    <lineage>
        <taxon>Bacteria</taxon>
        <taxon>Pseudomonadati</taxon>
        <taxon>Pseudomonadota</taxon>
        <taxon>Gammaproteobacteria</taxon>
        <taxon>Thiotrichales</taxon>
        <taxon>Thiotrichaceae</taxon>
        <taxon>Candidatus Marithioploca</taxon>
    </lineage>
</organism>
<evidence type="ECO:0008006" key="3">
    <source>
        <dbReference type="Google" id="ProtNLM"/>
    </source>
</evidence>
<protein>
    <recommendedName>
        <fullName evidence="3">PIN domain-containing protein</fullName>
    </recommendedName>
</protein>
<accession>A0ABT7VT69</accession>